<evidence type="ECO:0000313" key="4">
    <source>
        <dbReference type="Proteomes" id="UP000672097"/>
    </source>
</evidence>
<organism evidence="3 4">
    <name type="scientific">Ideonella paludis</name>
    <dbReference type="NCBI Taxonomy" id="1233411"/>
    <lineage>
        <taxon>Bacteria</taxon>
        <taxon>Pseudomonadati</taxon>
        <taxon>Pseudomonadota</taxon>
        <taxon>Betaproteobacteria</taxon>
        <taxon>Burkholderiales</taxon>
        <taxon>Sphaerotilaceae</taxon>
        <taxon>Ideonella</taxon>
    </lineage>
</organism>
<keyword evidence="4" id="KW-1185">Reference proteome</keyword>
<comment type="caution">
    <text evidence="3">The sequence shown here is derived from an EMBL/GenBank/DDBJ whole genome shotgun (WGS) entry which is preliminary data.</text>
</comment>
<keyword evidence="2" id="KW-0732">Signal</keyword>
<feature type="chain" id="PRO_5046110973" description="Acid-shock protein" evidence="2">
    <location>
        <begin position="24"/>
        <end position="67"/>
    </location>
</feature>
<feature type="region of interest" description="Disordered" evidence="1">
    <location>
        <begin position="20"/>
        <end position="67"/>
    </location>
</feature>
<evidence type="ECO:0008006" key="5">
    <source>
        <dbReference type="Google" id="ProtNLM"/>
    </source>
</evidence>
<proteinExistence type="predicted"/>
<dbReference type="RefSeq" id="WP_210809227.1">
    <property type="nucleotide sequence ID" value="NZ_JAGQDG010000004.1"/>
</dbReference>
<evidence type="ECO:0000256" key="1">
    <source>
        <dbReference type="SAM" id="MobiDB-lite"/>
    </source>
</evidence>
<gene>
    <name evidence="3" type="ORF">KAK11_11280</name>
</gene>
<feature type="compositionally biased region" description="Polar residues" evidence="1">
    <location>
        <begin position="30"/>
        <end position="40"/>
    </location>
</feature>
<evidence type="ECO:0000256" key="2">
    <source>
        <dbReference type="SAM" id="SignalP"/>
    </source>
</evidence>
<dbReference type="Proteomes" id="UP000672097">
    <property type="component" value="Unassembled WGS sequence"/>
</dbReference>
<reference evidence="3 4" key="1">
    <citation type="submission" date="2021-04" db="EMBL/GenBank/DDBJ databases">
        <title>The genome sequence of type strain Ideonella paludis KCTC 32238.</title>
        <authorList>
            <person name="Liu Y."/>
        </authorList>
    </citation>
    <scope>NUCLEOTIDE SEQUENCE [LARGE SCALE GENOMIC DNA]</scope>
    <source>
        <strain evidence="3 4">KCTC 32238</strain>
    </source>
</reference>
<protein>
    <recommendedName>
        <fullName evidence="5">Acid-shock protein</fullName>
    </recommendedName>
</protein>
<sequence length="67" mass="7001">MKTSLAFCTAVVVSSLLSPTAMAADDGSAVSKQKTESATAQKQKPKQKKKEQKEPVAQGPKKKNPGG</sequence>
<evidence type="ECO:0000313" key="3">
    <source>
        <dbReference type="EMBL" id="MBQ0935909.1"/>
    </source>
</evidence>
<dbReference type="EMBL" id="JAGQDG010000004">
    <property type="protein sequence ID" value="MBQ0935909.1"/>
    <property type="molecule type" value="Genomic_DNA"/>
</dbReference>
<accession>A0ABS5DXX1</accession>
<name>A0ABS5DXX1_9BURK</name>
<feature type="signal peptide" evidence="2">
    <location>
        <begin position="1"/>
        <end position="23"/>
    </location>
</feature>